<dbReference type="PROSITE" id="PS50887">
    <property type="entry name" value="GGDEF"/>
    <property type="match status" value="1"/>
</dbReference>
<dbReference type="EMBL" id="VIOS01000084">
    <property type="protein sequence ID" value="TQP10156.1"/>
    <property type="molecule type" value="Genomic_DNA"/>
</dbReference>
<comment type="caution">
    <text evidence="2">The sequence shown here is derived from an EMBL/GenBank/DDBJ whole genome shotgun (WGS) entry which is preliminary data.</text>
</comment>
<dbReference type="Gene3D" id="3.30.70.270">
    <property type="match status" value="1"/>
</dbReference>
<dbReference type="InterPro" id="IPR029016">
    <property type="entry name" value="GAF-like_dom_sf"/>
</dbReference>
<organism evidence="2 3">
    <name type="scientific">Vibrio cholerae</name>
    <dbReference type="NCBI Taxonomy" id="666"/>
    <lineage>
        <taxon>Bacteria</taxon>
        <taxon>Pseudomonadati</taxon>
        <taxon>Pseudomonadota</taxon>
        <taxon>Gammaproteobacteria</taxon>
        <taxon>Vibrionales</taxon>
        <taxon>Vibrionaceae</taxon>
        <taxon>Vibrio</taxon>
    </lineage>
</organism>
<dbReference type="InterPro" id="IPR029787">
    <property type="entry name" value="Nucleotide_cyclase"/>
</dbReference>
<name>A0A544IX19_VIBCL</name>
<dbReference type="Pfam" id="PF01590">
    <property type="entry name" value="GAF"/>
    <property type="match status" value="1"/>
</dbReference>
<feature type="domain" description="GGDEF" evidence="1">
    <location>
        <begin position="194"/>
        <end position="324"/>
    </location>
</feature>
<dbReference type="InterPro" id="IPR000160">
    <property type="entry name" value="GGDEF_dom"/>
</dbReference>
<dbReference type="Pfam" id="PF00990">
    <property type="entry name" value="GGDEF"/>
    <property type="match status" value="1"/>
</dbReference>
<evidence type="ECO:0000313" key="3">
    <source>
        <dbReference type="Proteomes" id="UP000319979"/>
    </source>
</evidence>
<dbReference type="Gene3D" id="3.30.450.40">
    <property type="match status" value="1"/>
</dbReference>
<gene>
    <name evidence="2" type="ORF">FLM02_16275</name>
</gene>
<dbReference type="RefSeq" id="WP_001961355.1">
    <property type="nucleotide sequence ID" value="NZ_CP137092.1"/>
</dbReference>
<protein>
    <submittedName>
        <fullName evidence="2">Sensor domain-containing diguanylate cyclase</fullName>
    </submittedName>
</protein>
<dbReference type="InterPro" id="IPR043128">
    <property type="entry name" value="Rev_trsase/Diguanyl_cyclase"/>
</dbReference>
<proteinExistence type="predicted"/>
<sequence length="324" mass="36924">MDSPEKPDNEVQRLRHLNTLAILDTAAEERFDRITRLARRLFNVPIALISLVDENRQWFKSCYGLNVSETSRDISFCGHAILGKKVFVIEDASQDPRFADNPLVTDAPNIRFYAGVPLLYEDSLALGTLCIIDNKPRQLTQDELLDFYDLAKMAERELASSHTASLDDLTQISNRRGFMLMAHKSMMYCQMSGLSYSIAYFDLNYFKIINDEYGHQEGDIALQAFANTMRHCFRESDVFARLGGDEFAVFMSGTSQSVAHQVVHRFQEALEKYNDAASKPYRLSFCYGIVSTSEVDICLEQLLSQADKVMYEQKKCRPKSSTSF</sequence>
<dbReference type="AlphaFoldDB" id="A0A544IX19"/>
<dbReference type="CDD" id="cd01949">
    <property type="entry name" value="GGDEF"/>
    <property type="match status" value="1"/>
</dbReference>
<dbReference type="PANTHER" id="PTHR43102">
    <property type="entry name" value="SLR1143 PROTEIN"/>
    <property type="match status" value="1"/>
</dbReference>
<dbReference type="SUPFAM" id="SSF55781">
    <property type="entry name" value="GAF domain-like"/>
    <property type="match status" value="1"/>
</dbReference>
<dbReference type="InterPro" id="IPR003018">
    <property type="entry name" value="GAF"/>
</dbReference>
<dbReference type="Proteomes" id="UP000319979">
    <property type="component" value="Unassembled WGS sequence"/>
</dbReference>
<reference evidence="2 3" key="1">
    <citation type="submission" date="2019-07" db="EMBL/GenBank/DDBJ databases">
        <title>Phenotypic and genotypic antimicrobial resistance traits of Vibrio cholerae non-O1/non-O139 isolated from a large Austrian lake frequently associated with cases of infection.</title>
        <authorList>
            <person name="Lepuschitz S."/>
            <person name="Baron S."/>
            <person name="Larvor E."/>
            <person name="Granier S."/>
            <person name="Pretzer C."/>
            <person name="Mach R.L."/>
            <person name="Farnleitner A.H."/>
            <person name="Ruppitsch W."/>
            <person name="Pleininger S."/>
            <person name="Indra A."/>
            <person name="Kirschner A.K.T."/>
        </authorList>
    </citation>
    <scope>NUCLEOTIDE SEQUENCE [LARGE SCALE GENOMIC DNA]</scope>
    <source>
        <strain evidence="2 3">A12JL36W90</strain>
    </source>
</reference>
<dbReference type="SUPFAM" id="SSF55073">
    <property type="entry name" value="Nucleotide cyclase"/>
    <property type="match status" value="1"/>
</dbReference>
<evidence type="ECO:0000313" key="2">
    <source>
        <dbReference type="EMBL" id="TQP10156.1"/>
    </source>
</evidence>
<accession>A0A544IX19</accession>
<dbReference type="PANTHER" id="PTHR43102:SF2">
    <property type="entry name" value="GAF DOMAIN-CONTAINING PROTEIN"/>
    <property type="match status" value="1"/>
</dbReference>
<dbReference type="NCBIfam" id="TIGR00254">
    <property type="entry name" value="GGDEF"/>
    <property type="match status" value="1"/>
</dbReference>
<dbReference type="SMART" id="SM00065">
    <property type="entry name" value="GAF"/>
    <property type="match status" value="1"/>
</dbReference>
<evidence type="ECO:0000259" key="1">
    <source>
        <dbReference type="PROSITE" id="PS50887"/>
    </source>
</evidence>
<dbReference type="SMART" id="SM00267">
    <property type="entry name" value="GGDEF"/>
    <property type="match status" value="1"/>
</dbReference>